<evidence type="ECO:0000256" key="6">
    <source>
        <dbReference type="ARBA" id="ARBA00031924"/>
    </source>
</evidence>
<dbReference type="Gene3D" id="3.40.50.1820">
    <property type="entry name" value="alpha/beta hydrolase"/>
    <property type="match status" value="1"/>
</dbReference>
<dbReference type="PANTHER" id="PTHR13390:SF0">
    <property type="entry name" value="LIPID DROPLET-ASSOCIATED HYDROLASE"/>
    <property type="match status" value="1"/>
</dbReference>
<evidence type="ECO:0000256" key="7">
    <source>
        <dbReference type="ARBA" id="ARBA00039150"/>
    </source>
</evidence>
<dbReference type="STRING" id="451379.A0A0N5ASR3"/>
<evidence type="ECO:0000256" key="8">
    <source>
        <dbReference type="ARBA" id="ARBA00049527"/>
    </source>
</evidence>
<evidence type="ECO:0000313" key="10">
    <source>
        <dbReference type="WBParaSite" id="SMUV_0000784301-mRNA-1"/>
    </source>
</evidence>
<dbReference type="Proteomes" id="UP000046393">
    <property type="component" value="Unplaced"/>
</dbReference>
<sequence length="275" mass="31534">MASKTSEKWVLVGDKWTKITVISSYDTNQLTVIFLGNPGNGKYYEQFSHCFLKYMKTLGVSKCGLDNEEIDHASVYIISYLNHVIMPDYLKSVDSHKQSDRFGLFDQVQHKVDFCKQYLLKNAKLILIGHSIGAYIMLRLAEELLSTGYAVVRAFGLFPTIERMKISPMGRRLYPLLTFLNSYDSWLAPITSCIKWLPDSLKRVACKWHFTNPETPQCVFEATHEILDVDILRNIIHLAVEELETVGWGIDIDNCEHAFVIESGEVVAKKLMEWL</sequence>
<reference evidence="10" key="1">
    <citation type="submission" date="2017-02" db="UniProtKB">
        <authorList>
            <consortium name="WormBaseParasite"/>
        </authorList>
    </citation>
    <scope>IDENTIFICATION</scope>
</reference>
<comment type="subcellular location">
    <subcellularLocation>
        <location evidence="1">Lipid droplet</location>
    </subcellularLocation>
</comment>
<evidence type="ECO:0000256" key="5">
    <source>
        <dbReference type="ARBA" id="ARBA00022801"/>
    </source>
</evidence>
<dbReference type="GO" id="GO:0019915">
    <property type="term" value="P:lipid storage"/>
    <property type="evidence" value="ECO:0007669"/>
    <property type="project" value="InterPro"/>
</dbReference>
<dbReference type="SUPFAM" id="SSF53474">
    <property type="entry name" value="alpha/beta-Hydrolases"/>
    <property type="match status" value="1"/>
</dbReference>
<dbReference type="WBParaSite" id="SMUV_0000784301-mRNA-1">
    <property type="protein sequence ID" value="SMUV_0000784301-mRNA-1"/>
    <property type="gene ID" value="SMUV_0000784301"/>
</dbReference>
<evidence type="ECO:0000256" key="2">
    <source>
        <dbReference type="ARBA" id="ARBA00008300"/>
    </source>
</evidence>
<evidence type="ECO:0000256" key="1">
    <source>
        <dbReference type="ARBA" id="ARBA00004502"/>
    </source>
</evidence>
<dbReference type="InterPro" id="IPR019363">
    <property type="entry name" value="LDAH"/>
</dbReference>
<dbReference type="PANTHER" id="PTHR13390">
    <property type="entry name" value="LIPASE"/>
    <property type="match status" value="1"/>
</dbReference>
<comment type="catalytic activity">
    <reaction evidence="8">
        <text>a cholesterol ester + H2O = cholesterol + a fatty acid + H(+)</text>
        <dbReference type="Rhea" id="RHEA:36403"/>
        <dbReference type="ChEBI" id="CHEBI:15377"/>
        <dbReference type="ChEBI" id="CHEBI:15378"/>
        <dbReference type="ChEBI" id="CHEBI:16113"/>
        <dbReference type="ChEBI" id="CHEBI:17002"/>
        <dbReference type="ChEBI" id="CHEBI:28868"/>
        <dbReference type="EC" id="3.1.1.13"/>
    </reaction>
    <physiologicalReaction direction="left-to-right" evidence="8">
        <dbReference type="Rhea" id="RHEA:36404"/>
    </physiologicalReaction>
</comment>
<keyword evidence="5" id="KW-0378">Hydrolase</keyword>
<dbReference type="EC" id="3.1.1.13" evidence="7"/>
<evidence type="ECO:0000313" key="9">
    <source>
        <dbReference type="Proteomes" id="UP000046393"/>
    </source>
</evidence>
<dbReference type="GO" id="GO:0005811">
    <property type="term" value="C:lipid droplet"/>
    <property type="evidence" value="ECO:0007669"/>
    <property type="project" value="UniProtKB-SubCell"/>
</dbReference>
<keyword evidence="9" id="KW-1185">Reference proteome</keyword>
<comment type="similarity">
    <text evidence="2">Belongs to the AB hydrolase superfamily. LDAH family.</text>
</comment>
<keyword evidence="4" id="KW-0551">Lipid droplet</keyword>
<dbReference type="AlphaFoldDB" id="A0A0N5ASR3"/>
<organism evidence="9 10">
    <name type="scientific">Syphacia muris</name>
    <dbReference type="NCBI Taxonomy" id="451379"/>
    <lineage>
        <taxon>Eukaryota</taxon>
        <taxon>Metazoa</taxon>
        <taxon>Ecdysozoa</taxon>
        <taxon>Nematoda</taxon>
        <taxon>Chromadorea</taxon>
        <taxon>Rhabditida</taxon>
        <taxon>Spirurina</taxon>
        <taxon>Oxyuridomorpha</taxon>
        <taxon>Oxyuroidea</taxon>
        <taxon>Oxyuridae</taxon>
        <taxon>Syphacia</taxon>
    </lineage>
</organism>
<evidence type="ECO:0000256" key="3">
    <source>
        <dbReference type="ARBA" id="ARBA00019242"/>
    </source>
</evidence>
<evidence type="ECO:0000256" key="4">
    <source>
        <dbReference type="ARBA" id="ARBA00022677"/>
    </source>
</evidence>
<protein>
    <recommendedName>
        <fullName evidence="3">Lipid droplet-associated hydrolase</fullName>
        <ecNumber evidence="7">3.1.1.13</ecNumber>
    </recommendedName>
    <alternativeName>
        <fullName evidence="6">Lipid droplet-associated serine hydrolase</fullName>
    </alternativeName>
</protein>
<name>A0A0N5ASR3_9BILA</name>
<dbReference type="InterPro" id="IPR029058">
    <property type="entry name" value="AB_hydrolase_fold"/>
</dbReference>
<dbReference type="GO" id="GO:0004771">
    <property type="term" value="F:sterol ester esterase activity"/>
    <property type="evidence" value="ECO:0007669"/>
    <property type="project" value="UniProtKB-EC"/>
</dbReference>
<accession>A0A0N5ASR3</accession>
<proteinExistence type="inferred from homology"/>
<dbReference type="Pfam" id="PF10230">
    <property type="entry name" value="LIDHydrolase"/>
    <property type="match status" value="1"/>
</dbReference>